<dbReference type="InterPro" id="IPR000671">
    <property type="entry name" value="Peptidase_A31"/>
</dbReference>
<evidence type="ECO:0000259" key="5">
    <source>
        <dbReference type="PROSITE" id="PS50206"/>
    </source>
</evidence>
<dbReference type="Gene3D" id="3.40.50.1450">
    <property type="entry name" value="HybD-like"/>
    <property type="match status" value="1"/>
</dbReference>
<dbReference type="EMBL" id="UPPP01000054">
    <property type="protein sequence ID" value="VBB05317.1"/>
    <property type="molecule type" value="Genomic_DNA"/>
</dbReference>
<sequence>METAIIGFGNVLMQDDGVGSYIAQSLLKHDLPSQVAVLDGGIDGFAALYRSRGARRLLLIDAVNGGGQAGELYCLHLDDIQWTAGEVPYSLHQMPLLAALCHFYPVWPLTTIWGIEPGIVEPGLGLTPAVENTARRLAADLLATVREEWICMN</sequence>
<evidence type="ECO:0000313" key="6">
    <source>
        <dbReference type="EMBL" id="VBB05317.1"/>
    </source>
</evidence>
<name>A0A498R3A4_9FIRM</name>
<keyword evidence="2" id="KW-0645">Protease</keyword>
<reference evidence="6 7" key="1">
    <citation type="submission" date="2018-06" db="EMBL/GenBank/DDBJ databases">
        <authorList>
            <person name="Strepis N."/>
        </authorList>
    </citation>
    <scope>NUCLEOTIDE SEQUENCE [LARGE SCALE GENOMIC DNA]</scope>
    <source>
        <strain evidence="6">LUCI</strain>
    </source>
</reference>
<evidence type="ECO:0000256" key="1">
    <source>
        <dbReference type="ARBA" id="ARBA00006814"/>
    </source>
</evidence>
<dbReference type="PRINTS" id="PR00446">
    <property type="entry name" value="HYDRGNUPTAKE"/>
</dbReference>
<evidence type="ECO:0000313" key="7">
    <source>
        <dbReference type="Proteomes" id="UP000277811"/>
    </source>
</evidence>
<keyword evidence="4" id="KW-0378">Hydrolase</keyword>
<comment type="similarity">
    <text evidence="1">Belongs to the peptidase A31 family.</text>
</comment>
<dbReference type="AlphaFoldDB" id="A0A498R3A4"/>
<dbReference type="GO" id="GO:0004190">
    <property type="term" value="F:aspartic-type endopeptidase activity"/>
    <property type="evidence" value="ECO:0007669"/>
    <property type="project" value="UniProtKB-KW"/>
</dbReference>
<dbReference type="PANTHER" id="PTHR30302:SF1">
    <property type="entry name" value="HYDROGENASE 2 MATURATION PROTEASE"/>
    <property type="match status" value="1"/>
</dbReference>
<evidence type="ECO:0000256" key="4">
    <source>
        <dbReference type="ARBA" id="ARBA00022801"/>
    </source>
</evidence>
<evidence type="ECO:0000256" key="3">
    <source>
        <dbReference type="ARBA" id="ARBA00022750"/>
    </source>
</evidence>
<gene>
    <name evidence="6" type="ORF">LUCI_0524</name>
</gene>
<dbReference type="GO" id="GO:0008047">
    <property type="term" value="F:enzyme activator activity"/>
    <property type="evidence" value="ECO:0007669"/>
    <property type="project" value="InterPro"/>
</dbReference>
<dbReference type="CDD" id="cd00518">
    <property type="entry name" value="H2MP"/>
    <property type="match status" value="1"/>
</dbReference>
<dbReference type="Proteomes" id="UP000277811">
    <property type="component" value="Unassembled WGS sequence"/>
</dbReference>
<proteinExistence type="inferred from homology"/>
<dbReference type="InterPro" id="IPR023430">
    <property type="entry name" value="Pept_HybD-like_dom_sf"/>
</dbReference>
<organism evidence="6 7">
    <name type="scientific">Lucifera butyrica</name>
    <dbReference type="NCBI Taxonomy" id="1351585"/>
    <lineage>
        <taxon>Bacteria</taxon>
        <taxon>Bacillati</taxon>
        <taxon>Bacillota</taxon>
        <taxon>Negativicutes</taxon>
        <taxon>Veillonellales</taxon>
        <taxon>Veillonellaceae</taxon>
        <taxon>Lucifera</taxon>
    </lineage>
</organism>
<dbReference type="Pfam" id="PF01750">
    <property type="entry name" value="HycI"/>
    <property type="match status" value="1"/>
</dbReference>
<dbReference type="PROSITE" id="PS50206">
    <property type="entry name" value="RHODANESE_3"/>
    <property type="match status" value="1"/>
</dbReference>
<dbReference type="PANTHER" id="PTHR30302">
    <property type="entry name" value="HYDROGENASE 1 MATURATION PROTEASE"/>
    <property type="match status" value="1"/>
</dbReference>
<accession>A0A498R3A4</accession>
<dbReference type="OrthoDB" id="9794619at2"/>
<evidence type="ECO:0000256" key="2">
    <source>
        <dbReference type="ARBA" id="ARBA00022670"/>
    </source>
</evidence>
<keyword evidence="7" id="KW-1185">Reference proteome</keyword>
<keyword evidence="3" id="KW-0064">Aspartyl protease</keyword>
<dbReference type="SUPFAM" id="SSF53163">
    <property type="entry name" value="HybD-like"/>
    <property type="match status" value="1"/>
</dbReference>
<dbReference type="InterPro" id="IPR001763">
    <property type="entry name" value="Rhodanese-like_dom"/>
</dbReference>
<feature type="domain" description="Rhodanese" evidence="5">
    <location>
        <begin position="17"/>
        <end position="54"/>
    </location>
</feature>
<protein>
    <submittedName>
        <fullName evidence="6">Hydrogen uptake protein signature</fullName>
    </submittedName>
</protein>
<dbReference type="RefSeq" id="WP_122626304.1">
    <property type="nucleotide sequence ID" value="NZ_UPPP01000054.1"/>
</dbReference>
<dbReference type="GO" id="GO:0016485">
    <property type="term" value="P:protein processing"/>
    <property type="evidence" value="ECO:0007669"/>
    <property type="project" value="TreeGrafter"/>
</dbReference>
<dbReference type="NCBIfam" id="TIGR00072">
    <property type="entry name" value="hydrog_prot"/>
    <property type="match status" value="1"/>
</dbReference>